<dbReference type="InterPro" id="IPR043519">
    <property type="entry name" value="NT_sf"/>
</dbReference>
<proteinExistence type="predicted"/>
<dbReference type="RefSeq" id="WP_073027534.1">
    <property type="nucleotide sequence ID" value="NZ_FQZS01000031.1"/>
</dbReference>
<evidence type="ECO:0000256" key="1">
    <source>
        <dbReference type="SAM" id="Coils"/>
    </source>
</evidence>
<dbReference type="Gene3D" id="3.30.460.10">
    <property type="entry name" value="Beta Polymerase, domain 2"/>
    <property type="match status" value="1"/>
</dbReference>
<dbReference type="OrthoDB" id="9791330at2"/>
<evidence type="ECO:0000313" key="3">
    <source>
        <dbReference type="Proteomes" id="UP000184442"/>
    </source>
</evidence>
<sequence>MERCIKKNLEERNDRIIKAIIKKAEIACPGAIALIGIAGSFNTGDIYEKSDLDLCIVINDDSARKISSCFILEDVGFDIYCTPWSGLEDMSEYNNPYVTKLLQLDIVYCSDDKYMERYMSLRAKVINKLNQPYSIEDNNKAEKYVDEALKEYANIIISSDYGECRYAAACMLCNIEYAMYMYNKAYVKRGVKRIPEEISKMESLPEEFYDLYWSLIKAENVEKIKEASTLLIKAVKSFAKEMKDKVTSKKEISAVDLIGTYEEIYSNWRNKMHHAADNGDIYLALMTAASCQEFYNYMYSHYDIDKIDLMSRINVNNLSLYAEAFDNTMEEYKKNYDRLNVEIKRYKDLDEFERKYLG</sequence>
<name>A0A1M6IFH7_9FIRM</name>
<dbReference type="AlphaFoldDB" id="A0A1M6IFH7"/>
<dbReference type="EMBL" id="FQZS01000031">
    <property type="protein sequence ID" value="SHJ33200.1"/>
    <property type="molecule type" value="Genomic_DNA"/>
</dbReference>
<evidence type="ECO:0008006" key="4">
    <source>
        <dbReference type="Google" id="ProtNLM"/>
    </source>
</evidence>
<protein>
    <recommendedName>
        <fullName evidence="4">Nucleotidyltransferase domain-containing protein</fullName>
    </recommendedName>
</protein>
<dbReference type="Proteomes" id="UP000184442">
    <property type="component" value="Unassembled WGS sequence"/>
</dbReference>
<gene>
    <name evidence="2" type="ORF">SAMN02745176_03234</name>
</gene>
<feature type="coiled-coil region" evidence="1">
    <location>
        <begin position="322"/>
        <end position="349"/>
    </location>
</feature>
<evidence type="ECO:0000313" key="2">
    <source>
        <dbReference type="EMBL" id="SHJ33200.1"/>
    </source>
</evidence>
<dbReference type="SUPFAM" id="SSF81301">
    <property type="entry name" value="Nucleotidyltransferase"/>
    <property type="match status" value="1"/>
</dbReference>
<keyword evidence="1" id="KW-0175">Coiled coil</keyword>
<organism evidence="2 3">
    <name type="scientific">Lutispora thermophila DSM 19022</name>
    <dbReference type="NCBI Taxonomy" id="1122184"/>
    <lineage>
        <taxon>Bacteria</taxon>
        <taxon>Bacillati</taxon>
        <taxon>Bacillota</taxon>
        <taxon>Clostridia</taxon>
        <taxon>Lutisporales</taxon>
        <taxon>Lutisporaceae</taxon>
        <taxon>Lutispora</taxon>
    </lineage>
</organism>
<keyword evidence="3" id="KW-1185">Reference proteome</keyword>
<accession>A0A1M6IFH7</accession>
<reference evidence="2 3" key="1">
    <citation type="submission" date="2016-11" db="EMBL/GenBank/DDBJ databases">
        <authorList>
            <person name="Jaros S."/>
            <person name="Januszkiewicz K."/>
            <person name="Wedrychowicz H."/>
        </authorList>
    </citation>
    <scope>NUCLEOTIDE SEQUENCE [LARGE SCALE GENOMIC DNA]</scope>
    <source>
        <strain evidence="2 3">DSM 19022</strain>
    </source>
</reference>